<keyword evidence="6" id="KW-0808">Transferase</keyword>
<sequence length="596" mass="65526">MGVALLALAIGSLPAGLASGSFPEPYHRPTELFAGSLGRPKPSPPRVDSLPPEAVVSHQGNDNFAAAILRFPRQAVGRALAFGRSRSCAAVAALLLSGLLNAHRRLCAEKKAALMEFVQSVETGSYHTQIFTTASLPWKTGTAINPLLRAAYLASAGFRVTLCLPWLHPAEQAIVYPNGIVFETPAEQEAFVRNWLLKHDGEHPPFEISFYPARYDLDRGSILPLGDTSRWMSASAGDLCILEEPEHLNWYHLGRNWRRVFKLVVGVVHTNYISYARMYQPAGAGPLRFINTGVCRAYCDRLIKLSDTLQPLPRSMVCNVHGVRSEFIELGRATSQKQLTGGAYFIGKVLWAKGYSHLIDYLAQEVASGKEPTRIDIFGPKTGDDFEQVEAAAKKAGVALQFCGGCDHSDKAVHSYRVFVNPSQTEVLSTTTAEALAMGKFVLIRRHVSNDFFTQFENTLLFETPDEFLSQLQFALSATPAPLTEEERHTLSWAGATDRFRQSIALCAQLAKPPSLTDRLVAAAFGFAENGGYSGNVMRYLSGAGPVTKQRWLHQQQHFRSSKDVVEVVEKSVEVAPPPTISQQQSIAERTVRTRS</sequence>
<feature type="chain" id="PRO_5044261052" description="Digalactosyldiacylglycerol synthase" evidence="9">
    <location>
        <begin position="21"/>
        <end position="596"/>
    </location>
</feature>
<keyword evidence="7" id="KW-0472">Membrane</keyword>
<evidence type="ECO:0000256" key="5">
    <source>
        <dbReference type="ARBA" id="ARBA00022640"/>
    </source>
</evidence>
<proteinExistence type="inferred from homology"/>
<dbReference type="CDD" id="cd01635">
    <property type="entry name" value="Glycosyltransferase_GTB-type"/>
    <property type="match status" value="1"/>
</dbReference>
<feature type="region of interest" description="Disordered" evidence="8">
    <location>
        <begin position="577"/>
        <end position="596"/>
    </location>
</feature>
<keyword evidence="4" id="KW-0150">Chloroplast</keyword>
<dbReference type="GO" id="GO:0046481">
    <property type="term" value="F:digalactosyldiacylglycerol synthase activity"/>
    <property type="evidence" value="ECO:0007669"/>
    <property type="project" value="InterPro"/>
</dbReference>
<dbReference type="InterPro" id="IPR044525">
    <property type="entry name" value="DGDG1/2"/>
</dbReference>
<dbReference type="Proteomes" id="UP001515480">
    <property type="component" value="Unassembled WGS sequence"/>
</dbReference>
<evidence type="ECO:0000256" key="8">
    <source>
        <dbReference type="SAM" id="MobiDB-lite"/>
    </source>
</evidence>
<evidence type="ECO:0000256" key="4">
    <source>
        <dbReference type="ARBA" id="ARBA00022528"/>
    </source>
</evidence>
<evidence type="ECO:0000256" key="7">
    <source>
        <dbReference type="ARBA" id="ARBA00023136"/>
    </source>
</evidence>
<evidence type="ECO:0000313" key="10">
    <source>
        <dbReference type="EMBL" id="KAL1504152.1"/>
    </source>
</evidence>
<dbReference type="AlphaFoldDB" id="A0AB34IRU8"/>
<feature type="signal peptide" evidence="9">
    <location>
        <begin position="1"/>
        <end position="20"/>
    </location>
</feature>
<evidence type="ECO:0000256" key="9">
    <source>
        <dbReference type="SAM" id="SignalP"/>
    </source>
</evidence>
<gene>
    <name evidence="10" type="ORF">AB1Y20_010561</name>
</gene>
<dbReference type="Gene3D" id="3.40.50.2000">
    <property type="entry name" value="Glycogen Phosphorylase B"/>
    <property type="match status" value="1"/>
</dbReference>
<evidence type="ECO:0000313" key="11">
    <source>
        <dbReference type="Proteomes" id="UP001515480"/>
    </source>
</evidence>
<protein>
    <recommendedName>
        <fullName evidence="12">Digalactosyldiacylglycerol synthase</fullName>
    </recommendedName>
</protein>
<dbReference type="GO" id="GO:0009507">
    <property type="term" value="C:chloroplast"/>
    <property type="evidence" value="ECO:0007669"/>
    <property type="project" value="UniProtKB-SubCell"/>
</dbReference>
<evidence type="ECO:0000256" key="3">
    <source>
        <dbReference type="ARBA" id="ARBA00009481"/>
    </source>
</evidence>
<dbReference type="GO" id="GO:0016020">
    <property type="term" value="C:membrane"/>
    <property type="evidence" value="ECO:0007669"/>
    <property type="project" value="UniProtKB-SubCell"/>
</dbReference>
<dbReference type="Pfam" id="PF13692">
    <property type="entry name" value="Glyco_trans_1_4"/>
    <property type="match status" value="1"/>
</dbReference>
<evidence type="ECO:0000256" key="6">
    <source>
        <dbReference type="ARBA" id="ARBA00022679"/>
    </source>
</evidence>
<accession>A0AB34IRU8</accession>
<evidence type="ECO:0008006" key="12">
    <source>
        <dbReference type="Google" id="ProtNLM"/>
    </source>
</evidence>
<evidence type="ECO:0000256" key="1">
    <source>
        <dbReference type="ARBA" id="ARBA00004229"/>
    </source>
</evidence>
<keyword evidence="11" id="KW-1185">Reference proteome</keyword>
<feature type="region of interest" description="Disordered" evidence="8">
    <location>
        <begin position="33"/>
        <end position="54"/>
    </location>
</feature>
<reference evidence="10 11" key="1">
    <citation type="journal article" date="2024" name="Science">
        <title>Giant polyketide synthase enzymes in the biosynthesis of giant marine polyether toxins.</title>
        <authorList>
            <person name="Fallon T.R."/>
            <person name="Shende V.V."/>
            <person name="Wierzbicki I.H."/>
            <person name="Pendleton A.L."/>
            <person name="Watervoot N.F."/>
            <person name="Auber R.P."/>
            <person name="Gonzalez D.J."/>
            <person name="Wisecaver J.H."/>
            <person name="Moore B.S."/>
        </authorList>
    </citation>
    <scope>NUCLEOTIDE SEQUENCE [LARGE SCALE GENOMIC DNA]</scope>
    <source>
        <strain evidence="10 11">12B1</strain>
    </source>
</reference>
<name>A0AB34IRU8_PRYPA</name>
<comment type="subcellular location">
    <subcellularLocation>
        <location evidence="2">Membrane</location>
    </subcellularLocation>
    <subcellularLocation>
        <location evidence="1">Plastid</location>
        <location evidence="1">Chloroplast</location>
    </subcellularLocation>
</comment>
<dbReference type="EMBL" id="JBGBPQ010000020">
    <property type="protein sequence ID" value="KAL1504152.1"/>
    <property type="molecule type" value="Genomic_DNA"/>
</dbReference>
<evidence type="ECO:0000256" key="2">
    <source>
        <dbReference type="ARBA" id="ARBA00004370"/>
    </source>
</evidence>
<dbReference type="PANTHER" id="PTHR46132:SF1">
    <property type="entry name" value="DIGALACTOSYLDIACYLGLYCEROL SYNTHASE 2, CHLOROPLASTIC"/>
    <property type="match status" value="1"/>
</dbReference>
<comment type="similarity">
    <text evidence="3">Belongs to the glycosyltransferase group 1 family. Glycosyltransferase 4 subfamily.</text>
</comment>
<dbReference type="PANTHER" id="PTHR46132">
    <property type="entry name" value="DIGALACTOSYLDIACYLGLYCEROL SYNTHASE 2, CHLOROPLASTIC"/>
    <property type="match status" value="1"/>
</dbReference>
<comment type="caution">
    <text evidence="10">The sequence shown here is derived from an EMBL/GenBank/DDBJ whole genome shotgun (WGS) entry which is preliminary data.</text>
</comment>
<organism evidence="10 11">
    <name type="scientific">Prymnesium parvum</name>
    <name type="common">Toxic golden alga</name>
    <dbReference type="NCBI Taxonomy" id="97485"/>
    <lineage>
        <taxon>Eukaryota</taxon>
        <taxon>Haptista</taxon>
        <taxon>Haptophyta</taxon>
        <taxon>Prymnesiophyceae</taxon>
        <taxon>Prymnesiales</taxon>
        <taxon>Prymnesiaceae</taxon>
        <taxon>Prymnesium</taxon>
    </lineage>
</organism>
<dbReference type="SUPFAM" id="SSF53756">
    <property type="entry name" value="UDP-Glycosyltransferase/glycogen phosphorylase"/>
    <property type="match status" value="1"/>
</dbReference>
<keyword evidence="5" id="KW-0934">Plastid</keyword>
<keyword evidence="9" id="KW-0732">Signal</keyword>